<reference evidence="5" key="1">
    <citation type="submission" date="2019-09" db="EMBL/GenBank/DDBJ databases">
        <title>Characterisation of the sponge microbiome using genome-centric metagenomics.</title>
        <authorList>
            <person name="Engelberts J.P."/>
            <person name="Robbins S.J."/>
            <person name="De Goeij J.M."/>
            <person name="Aranda M."/>
            <person name="Bell S.C."/>
            <person name="Webster N.S."/>
        </authorList>
    </citation>
    <scope>NUCLEOTIDE SEQUENCE</scope>
    <source>
        <strain evidence="5">SB0675_bin_29</strain>
    </source>
</reference>
<dbReference type="EMBL" id="VYDA01000398">
    <property type="protein sequence ID" value="MYH62256.1"/>
    <property type="molecule type" value="Genomic_DNA"/>
</dbReference>
<sequence>MFNWQRRQNHSRSPQAGTKLVRVGCVNYLNARPLWHGLGKHPDLFSLKYAVPSRVSSWLHSGEVDLALVSSIEYGPRYRVVPGAAVTSIGPVASVAAYSRKPLTRARSVALDSSSRTSAALMRILCAEWFDIEPEFVTMDPNLPAMLQRCDAALFIGDRALFVDHVGMGLRKHDLCEEWRGMTRLPFVFAFWTGRPDALTPAHLQAVRDSRQAGVTALDDIACAHYPHNETLAATGRAYLHKNIQYRFDVDCFASLQRFYSSATKLGIIREAKPVLFYDS</sequence>
<dbReference type="InterPro" id="IPR030868">
    <property type="entry name" value="MqnA"/>
</dbReference>
<comment type="caution">
    <text evidence="5">The sequence shown here is derived from an EMBL/GenBank/DDBJ whole genome shotgun (WGS) entry which is preliminary data.</text>
</comment>
<organism evidence="5">
    <name type="scientific">Caldilineaceae bacterium SB0675_bin_29</name>
    <dbReference type="NCBI Taxonomy" id="2605266"/>
    <lineage>
        <taxon>Bacteria</taxon>
        <taxon>Bacillati</taxon>
        <taxon>Chloroflexota</taxon>
        <taxon>Caldilineae</taxon>
        <taxon>Caldilineales</taxon>
        <taxon>Caldilineaceae</taxon>
    </lineage>
</organism>
<protein>
    <recommendedName>
        <fullName evidence="4">Chorismate dehydratase</fullName>
        <ecNumber evidence="4">4.2.1.151</ecNumber>
    </recommendedName>
    <alternativeName>
        <fullName evidence="4">Menaquinone biosynthetic enzyme MqnA</fullName>
    </alternativeName>
</protein>
<keyword evidence="3 4" id="KW-0456">Lyase</keyword>
<dbReference type="CDD" id="cd13634">
    <property type="entry name" value="PBP2_Sco4506"/>
    <property type="match status" value="1"/>
</dbReference>
<proteinExistence type="inferred from homology"/>
<evidence type="ECO:0000313" key="5">
    <source>
        <dbReference type="EMBL" id="MYH62256.1"/>
    </source>
</evidence>
<dbReference type="Gene3D" id="3.40.190.10">
    <property type="entry name" value="Periplasmic binding protein-like II"/>
    <property type="match status" value="2"/>
</dbReference>
<dbReference type="AlphaFoldDB" id="A0A6B1G4A3"/>
<evidence type="ECO:0000256" key="1">
    <source>
        <dbReference type="ARBA" id="ARBA00004863"/>
    </source>
</evidence>
<dbReference type="SUPFAM" id="SSF53850">
    <property type="entry name" value="Periplasmic binding protein-like II"/>
    <property type="match status" value="1"/>
</dbReference>
<dbReference type="UniPathway" id="UPA00079"/>
<comment type="pathway">
    <text evidence="1 4">Quinol/quinone metabolism; menaquinone biosynthesis.</text>
</comment>
<dbReference type="GO" id="GO:0016836">
    <property type="term" value="F:hydro-lyase activity"/>
    <property type="evidence" value="ECO:0007669"/>
    <property type="project" value="UniProtKB-UniRule"/>
</dbReference>
<dbReference type="PANTHER" id="PTHR37690:SF1">
    <property type="entry name" value="CHORISMATE DEHYDRATASE"/>
    <property type="match status" value="1"/>
</dbReference>
<evidence type="ECO:0000256" key="4">
    <source>
        <dbReference type="HAMAP-Rule" id="MF_00995"/>
    </source>
</evidence>
<dbReference type="GO" id="GO:0009234">
    <property type="term" value="P:menaquinone biosynthetic process"/>
    <property type="evidence" value="ECO:0007669"/>
    <property type="project" value="UniProtKB-UniRule"/>
</dbReference>
<dbReference type="Pfam" id="PF02621">
    <property type="entry name" value="VitK2_biosynth"/>
    <property type="match status" value="1"/>
</dbReference>
<comment type="catalytic activity">
    <reaction evidence="4">
        <text>chorismate = 3-[(1-carboxyvinyl)-oxy]benzoate + H2O</text>
        <dbReference type="Rhea" id="RHEA:40051"/>
        <dbReference type="ChEBI" id="CHEBI:15377"/>
        <dbReference type="ChEBI" id="CHEBI:29748"/>
        <dbReference type="ChEBI" id="CHEBI:76981"/>
        <dbReference type="EC" id="4.2.1.151"/>
    </reaction>
</comment>
<keyword evidence="2 4" id="KW-0474">Menaquinone biosynthesis</keyword>
<evidence type="ECO:0000256" key="3">
    <source>
        <dbReference type="ARBA" id="ARBA00023239"/>
    </source>
</evidence>
<dbReference type="PANTHER" id="PTHR37690">
    <property type="entry name" value="CHORISMATE DEHYDRATASE"/>
    <property type="match status" value="1"/>
</dbReference>
<dbReference type="EC" id="4.2.1.151" evidence="4"/>
<evidence type="ECO:0000256" key="2">
    <source>
        <dbReference type="ARBA" id="ARBA00022428"/>
    </source>
</evidence>
<gene>
    <name evidence="4" type="primary">mqnA</name>
    <name evidence="5" type="ORF">F4148_11025</name>
</gene>
<comment type="similarity">
    <text evidence="4">Belongs to the MqnA/MqnD family. MqnA subfamily.</text>
</comment>
<name>A0A6B1G4A3_9CHLR</name>
<comment type="function">
    <text evidence="4">Catalyzes the dehydration of chorismate into 3-[(1-carboxyvinyl)oxy]benzoate, a step in the biosynthesis of menaquinone (MK, vitamin K2).</text>
</comment>
<accession>A0A6B1G4A3</accession>
<dbReference type="InterPro" id="IPR003773">
    <property type="entry name" value="Menaquinone_biosynth"/>
</dbReference>
<dbReference type="HAMAP" id="MF_00995">
    <property type="entry name" value="MqnA"/>
    <property type="match status" value="1"/>
</dbReference>